<evidence type="ECO:0000256" key="2">
    <source>
        <dbReference type="ARBA" id="ARBA00022737"/>
    </source>
</evidence>
<dbReference type="Pfam" id="PF13499">
    <property type="entry name" value="EF-hand_7"/>
    <property type="match status" value="1"/>
</dbReference>
<name>A0AAD4IWF4_PERFH</name>
<evidence type="ECO:0000313" key="5">
    <source>
        <dbReference type="EMBL" id="KAH6822420.1"/>
    </source>
</evidence>
<dbReference type="SMART" id="SM00054">
    <property type="entry name" value="EFh"/>
    <property type="match status" value="2"/>
</dbReference>
<organism evidence="5 6">
    <name type="scientific">Perilla frutescens var. hirtella</name>
    <name type="common">Perilla citriodora</name>
    <name type="synonym">Perilla setoyensis</name>
    <dbReference type="NCBI Taxonomy" id="608512"/>
    <lineage>
        <taxon>Eukaryota</taxon>
        <taxon>Viridiplantae</taxon>
        <taxon>Streptophyta</taxon>
        <taxon>Embryophyta</taxon>
        <taxon>Tracheophyta</taxon>
        <taxon>Spermatophyta</taxon>
        <taxon>Magnoliopsida</taxon>
        <taxon>eudicotyledons</taxon>
        <taxon>Gunneridae</taxon>
        <taxon>Pentapetalae</taxon>
        <taxon>asterids</taxon>
        <taxon>lamiids</taxon>
        <taxon>Lamiales</taxon>
        <taxon>Lamiaceae</taxon>
        <taxon>Nepetoideae</taxon>
        <taxon>Elsholtzieae</taxon>
        <taxon>Perilla</taxon>
    </lineage>
</organism>
<protein>
    <recommendedName>
        <fullName evidence="4">EF-hand domain-containing protein</fullName>
    </recommendedName>
</protein>
<keyword evidence="3" id="KW-0106">Calcium</keyword>
<dbReference type="EMBL" id="SDAM02001264">
    <property type="protein sequence ID" value="KAH6822420.1"/>
    <property type="molecule type" value="Genomic_DNA"/>
</dbReference>
<evidence type="ECO:0000256" key="3">
    <source>
        <dbReference type="ARBA" id="ARBA00022837"/>
    </source>
</evidence>
<dbReference type="SUPFAM" id="SSF47473">
    <property type="entry name" value="EF-hand"/>
    <property type="match status" value="1"/>
</dbReference>
<dbReference type="CDD" id="cd00051">
    <property type="entry name" value="EFh"/>
    <property type="match status" value="1"/>
</dbReference>
<feature type="domain" description="EF-hand" evidence="4">
    <location>
        <begin position="103"/>
        <end position="138"/>
    </location>
</feature>
<proteinExistence type="predicted"/>
<evidence type="ECO:0000259" key="4">
    <source>
        <dbReference type="PROSITE" id="PS50222"/>
    </source>
</evidence>
<accession>A0AAD4IWF4</accession>
<dbReference type="GO" id="GO:0005509">
    <property type="term" value="F:calcium ion binding"/>
    <property type="evidence" value="ECO:0007669"/>
    <property type="project" value="InterPro"/>
</dbReference>
<keyword evidence="6" id="KW-1185">Reference proteome</keyword>
<dbReference type="PROSITE" id="PS50222">
    <property type="entry name" value="EF_HAND_2"/>
    <property type="match status" value="2"/>
</dbReference>
<dbReference type="InterPro" id="IPR018247">
    <property type="entry name" value="EF_Hand_1_Ca_BS"/>
</dbReference>
<dbReference type="AlphaFoldDB" id="A0AAD4IWF4"/>
<dbReference type="Gene3D" id="1.10.238.10">
    <property type="entry name" value="EF-hand"/>
    <property type="match status" value="1"/>
</dbReference>
<dbReference type="InterPro" id="IPR011992">
    <property type="entry name" value="EF-hand-dom_pair"/>
</dbReference>
<dbReference type="FunFam" id="1.10.238.10:FF:000003">
    <property type="entry name" value="Calmodulin A"/>
    <property type="match status" value="1"/>
</dbReference>
<sequence length="142" mass="15987">MQKSNTPSSLHCCRETCADEKVRMGVAEINLMLNRVGIVGLDDCENKSNLDEEDLLALFDEEEPSFDEIKETFKVFDANEDGFIDAAELQRVVLSLGLKEEGCSLDECKRMINHFDGNGDGFIDFQEFLKFMDKCLSAESCP</sequence>
<evidence type="ECO:0000256" key="1">
    <source>
        <dbReference type="ARBA" id="ARBA00022723"/>
    </source>
</evidence>
<dbReference type="InterPro" id="IPR002048">
    <property type="entry name" value="EF_hand_dom"/>
</dbReference>
<dbReference type="InterPro" id="IPR039647">
    <property type="entry name" value="EF_hand_pair_protein_CML-like"/>
</dbReference>
<keyword evidence="2" id="KW-0677">Repeat</keyword>
<dbReference type="PROSITE" id="PS00018">
    <property type="entry name" value="EF_HAND_1"/>
    <property type="match status" value="2"/>
</dbReference>
<dbReference type="PANTHER" id="PTHR10891">
    <property type="entry name" value="EF-HAND CALCIUM-BINDING DOMAIN CONTAINING PROTEIN"/>
    <property type="match status" value="1"/>
</dbReference>
<reference evidence="5 6" key="1">
    <citation type="journal article" date="2021" name="Nat. Commun.">
        <title>Incipient diploidization of the medicinal plant Perilla within 10,000 years.</title>
        <authorList>
            <person name="Zhang Y."/>
            <person name="Shen Q."/>
            <person name="Leng L."/>
            <person name="Zhang D."/>
            <person name="Chen S."/>
            <person name="Shi Y."/>
            <person name="Ning Z."/>
            <person name="Chen S."/>
        </authorList>
    </citation>
    <scope>NUCLEOTIDE SEQUENCE [LARGE SCALE GENOMIC DNA]</scope>
    <source>
        <strain evidence="6">cv. PC099</strain>
    </source>
</reference>
<gene>
    <name evidence="5" type="ORF">C2S53_007747</name>
</gene>
<dbReference type="Proteomes" id="UP001190926">
    <property type="component" value="Unassembled WGS sequence"/>
</dbReference>
<feature type="domain" description="EF-hand" evidence="4">
    <location>
        <begin position="64"/>
        <end position="99"/>
    </location>
</feature>
<comment type="caution">
    <text evidence="5">The sequence shown here is derived from an EMBL/GenBank/DDBJ whole genome shotgun (WGS) entry which is preliminary data.</text>
</comment>
<evidence type="ECO:0000313" key="6">
    <source>
        <dbReference type="Proteomes" id="UP001190926"/>
    </source>
</evidence>
<keyword evidence="1" id="KW-0479">Metal-binding</keyword>